<dbReference type="EMBL" id="FOYZ01000003">
    <property type="protein sequence ID" value="SFR69503.1"/>
    <property type="molecule type" value="Genomic_DNA"/>
</dbReference>
<organism evidence="1 2">
    <name type="scientific">Anaeromicropila populeti</name>
    <dbReference type="NCBI Taxonomy" id="37658"/>
    <lineage>
        <taxon>Bacteria</taxon>
        <taxon>Bacillati</taxon>
        <taxon>Bacillota</taxon>
        <taxon>Clostridia</taxon>
        <taxon>Lachnospirales</taxon>
        <taxon>Lachnospiraceae</taxon>
        <taxon>Anaeromicropila</taxon>
    </lineage>
</organism>
<evidence type="ECO:0000313" key="1">
    <source>
        <dbReference type="EMBL" id="SFR69503.1"/>
    </source>
</evidence>
<proteinExistence type="predicted"/>
<accession>A0A1I6IS00</accession>
<gene>
    <name evidence="1" type="ORF">SAMN05661086_01106</name>
</gene>
<dbReference type="AlphaFoldDB" id="A0A1I6IS00"/>
<protein>
    <submittedName>
        <fullName evidence="1">Uncharacterized protein</fullName>
    </submittedName>
</protein>
<reference evidence="1 2" key="1">
    <citation type="submission" date="2016-10" db="EMBL/GenBank/DDBJ databases">
        <authorList>
            <person name="de Groot N.N."/>
        </authorList>
    </citation>
    <scope>NUCLEOTIDE SEQUENCE [LARGE SCALE GENOMIC DNA]</scope>
    <source>
        <strain evidence="1 2">743A</strain>
    </source>
</reference>
<sequence>MMKLKNGEIIPGIGISNISLGITKEELIHLIGIEYEEEIFEFISIIIVENAKFWFTNDGKLYQIGVSKDFQGKYKNVIGIGSTLKEVKEKFGDYNEEHNTYEIENDKGMCFELEDVDYDEEWDELTAPIEYIYVYRVGSETLK</sequence>
<name>A0A1I6IS00_9FIRM</name>
<keyword evidence="2" id="KW-1185">Reference proteome</keyword>
<dbReference type="Proteomes" id="UP000199659">
    <property type="component" value="Unassembled WGS sequence"/>
</dbReference>
<evidence type="ECO:0000313" key="2">
    <source>
        <dbReference type="Proteomes" id="UP000199659"/>
    </source>
</evidence>
<dbReference type="RefSeq" id="WP_092559695.1">
    <property type="nucleotide sequence ID" value="NZ_FOYZ01000003.1"/>
</dbReference>
<dbReference type="OrthoDB" id="2947899at2"/>
<dbReference type="STRING" id="37658.SAMN05661086_01106"/>